<proteinExistence type="predicted"/>
<reference evidence="1 2" key="1">
    <citation type="submission" date="2018-02" db="EMBL/GenBank/DDBJ databases">
        <title>Insights into the biology of acidophilic members of the Acidiferrobacteraceae family derived from comparative genomic analyses.</title>
        <authorList>
            <person name="Issotta F."/>
            <person name="Thyssen C."/>
            <person name="Mena C."/>
            <person name="Moya A."/>
            <person name="Bellenberg S."/>
            <person name="Sproer C."/>
            <person name="Covarrubias P.C."/>
            <person name="Sand W."/>
            <person name="Quatrini R."/>
            <person name="Vera M."/>
        </authorList>
    </citation>
    <scope>NUCLEOTIDE SEQUENCE [LARGE SCALE GENOMIC DNA]</scope>
    <source>
        <strain evidence="2">m-1</strain>
    </source>
</reference>
<protein>
    <submittedName>
        <fullName evidence="1">Uncharacterized protein</fullName>
    </submittedName>
</protein>
<dbReference type="AlphaFoldDB" id="A0A1C2FXV7"/>
<evidence type="ECO:0000313" key="1">
    <source>
        <dbReference type="EMBL" id="RCN55926.1"/>
    </source>
</evidence>
<dbReference type="OrthoDB" id="8563902at2"/>
<gene>
    <name evidence="1" type="ORF">C4900_08490</name>
</gene>
<comment type="caution">
    <text evidence="1">The sequence shown here is derived from an EMBL/GenBank/DDBJ whole genome shotgun (WGS) entry which is preliminary data.</text>
</comment>
<evidence type="ECO:0000313" key="2">
    <source>
        <dbReference type="Proteomes" id="UP000253250"/>
    </source>
</evidence>
<dbReference type="EMBL" id="PSYR01000002">
    <property type="protein sequence ID" value="RCN55926.1"/>
    <property type="molecule type" value="Genomic_DNA"/>
</dbReference>
<sequence length="87" mass="10100">MTHEILKNDHEVPSRRPLANAVNWSLFRRRQDAEDYLDHVRINDGYELIGGHSQDSVGDYWWVGVRVPSITDWGHTQAINKHGRHGD</sequence>
<organism evidence="1 2">
    <name type="scientific">Acidiferrobacter thiooxydans</name>
    <dbReference type="NCBI Taxonomy" id="163359"/>
    <lineage>
        <taxon>Bacteria</taxon>
        <taxon>Pseudomonadati</taxon>
        <taxon>Pseudomonadota</taxon>
        <taxon>Gammaproteobacteria</taxon>
        <taxon>Acidiferrobacterales</taxon>
        <taxon>Acidiferrobacteraceae</taxon>
        <taxon>Acidiferrobacter</taxon>
    </lineage>
</organism>
<dbReference type="RefSeq" id="WP_065972142.1">
    <property type="nucleotide sequence ID" value="NZ_CP080624.1"/>
</dbReference>
<dbReference type="Proteomes" id="UP000253250">
    <property type="component" value="Unassembled WGS sequence"/>
</dbReference>
<name>A0A1C2FXV7_9GAMM</name>
<keyword evidence="2" id="KW-1185">Reference proteome</keyword>
<accession>A0A1C2FXV7</accession>